<gene>
    <name evidence="8" type="ORF">DRE_04349</name>
</gene>
<comment type="similarity">
    <text evidence="1 6">Belongs to the ATG12 family.</text>
</comment>
<dbReference type="InterPro" id="IPR007242">
    <property type="entry name" value="Atg12"/>
</dbReference>
<keyword evidence="9" id="KW-1185">Reference proteome</keyword>
<proteinExistence type="inferred from homology"/>
<evidence type="ECO:0000256" key="3">
    <source>
        <dbReference type="ARBA" id="ARBA00022499"/>
    </source>
</evidence>
<dbReference type="CDD" id="cd01612">
    <property type="entry name" value="Ubl_ATG12"/>
    <property type="match status" value="1"/>
</dbReference>
<sequence length="212" mass="22013">MSSSPPLFSTSADPEPQPPLVQLSLTQVSAAPPGPIAASLSPPPVLPASPNELADSSTPAPLPEPYSDSDGEPALPITLSASVVLTNIPRDSRVALANAFLPSTAKVTIRLLSVGSAPSLKKNVFTLTASKRFSVVVNFLRNKLRLNAPAAAASPSSSGNLAALPNSGGQSLFVYVNSTFAPSLDEEVGNLFRCFKREDELVVNYCLTPAFG</sequence>
<evidence type="ECO:0000313" key="9">
    <source>
        <dbReference type="Proteomes" id="UP000024837"/>
    </source>
</evidence>
<reference evidence="8 9" key="1">
    <citation type="submission" date="2013-05" db="EMBL/GenBank/DDBJ databases">
        <title>Drechslerella stenobrocha genome reveals carnivorous origination and mechanical trapping mechanism of predatory fungi.</title>
        <authorList>
            <person name="Liu X."/>
            <person name="Zhang W."/>
            <person name="Liu K."/>
        </authorList>
    </citation>
    <scope>NUCLEOTIDE SEQUENCE [LARGE SCALE GENOMIC DNA]</scope>
    <source>
        <strain evidence="8 9">248</strain>
    </source>
</reference>
<evidence type="ECO:0000256" key="5">
    <source>
        <dbReference type="ARBA" id="ARBA00023006"/>
    </source>
</evidence>
<protein>
    <recommendedName>
        <fullName evidence="2 6">Ubiquitin-like protein ATG12</fullName>
    </recommendedName>
</protein>
<comment type="function">
    <text evidence="6">Ubiquitin-like protein involved in cytoplasm to vacuole transport (Cvt), autophagy vesicles formation, mitophagy, and nucleophagy.</text>
</comment>
<keyword evidence="6" id="KW-0653">Protein transport</keyword>
<evidence type="ECO:0000256" key="2">
    <source>
        <dbReference type="ARBA" id="ARBA00015875"/>
    </source>
</evidence>
<comment type="subunit">
    <text evidence="6">Forms a conjugate with ATG5.</text>
</comment>
<keyword evidence="3 6" id="KW-1017">Isopeptide bond</keyword>
<evidence type="ECO:0000256" key="4">
    <source>
        <dbReference type="ARBA" id="ARBA00022786"/>
    </source>
</evidence>
<keyword evidence="4 6" id="KW-0833">Ubl conjugation pathway</keyword>
<dbReference type="AlphaFoldDB" id="W7HQG7"/>
<feature type="region of interest" description="Disordered" evidence="7">
    <location>
        <begin position="1"/>
        <end position="73"/>
    </location>
</feature>
<dbReference type="SUPFAM" id="SSF54236">
    <property type="entry name" value="Ubiquitin-like"/>
    <property type="match status" value="1"/>
</dbReference>
<dbReference type="OrthoDB" id="10003551at2759"/>
<dbReference type="Proteomes" id="UP000024837">
    <property type="component" value="Unassembled WGS sequence"/>
</dbReference>
<dbReference type="GO" id="GO:0061723">
    <property type="term" value="P:glycophagy"/>
    <property type="evidence" value="ECO:0007669"/>
    <property type="project" value="TreeGrafter"/>
</dbReference>
<dbReference type="HOGENOM" id="CLU_106795_1_2_1"/>
<accession>W7HQG7</accession>
<feature type="compositionally biased region" description="Polar residues" evidence="7">
    <location>
        <begin position="1"/>
        <end position="12"/>
    </location>
</feature>
<dbReference type="Gene3D" id="3.10.20.90">
    <property type="entry name" value="Phosphatidylinositol 3-kinase Catalytic Subunit, Chain A, domain 1"/>
    <property type="match status" value="1"/>
</dbReference>
<dbReference type="PANTHER" id="PTHR13385:SF0">
    <property type="entry name" value="UBIQUITIN-LIKE PROTEIN ATG12"/>
    <property type="match status" value="1"/>
</dbReference>
<dbReference type="GO" id="GO:0034045">
    <property type="term" value="C:phagophore assembly site membrane"/>
    <property type="evidence" value="ECO:0007669"/>
    <property type="project" value="UniProtKB-SubCell"/>
</dbReference>
<keyword evidence="6" id="KW-0813">Transport</keyword>
<evidence type="ECO:0000313" key="8">
    <source>
        <dbReference type="EMBL" id="EWC46406.1"/>
    </source>
</evidence>
<dbReference type="InterPro" id="IPR029071">
    <property type="entry name" value="Ubiquitin-like_domsf"/>
</dbReference>
<dbReference type="GO" id="GO:0000045">
    <property type="term" value="P:autophagosome assembly"/>
    <property type="evidence" value="ECO:0007669"/>
    <property type="project" value="InterPro"/>
</dbReference>
<name>W7HQG7_9PEZI</name>
<evidence type="ECO:0000256" key="6">
    <source>
        <dbReference type="RuleBase" id="RU361201"/>
    </source>
</evidence>
<dbReference type="GO" id="GO:0097352">
    <property type="term" value="P:autophagosome maturation"/>
    <property type="evidence" value="ECO:0007669"/>
    <property type="project" value="TreeGrafter"/>
</dbReference>
<dbReference type="PANTHER" id="PTHR13385">
    <property type="entry name" value="AUTOPHAGY PROTEIN 12"/>
    <property type="match status" value="1"/>
</dbReference>
<dbReference type="GO" id="GO:0034727">
    <property type="term" value="P:piecemeal microautophagy of the nucleus"/>
    <property type="evidence" value="ECO:0007669"/>
    <property type="project" value="TreeGrafter"/>
</dbReference>
<keyword evidence="6" id="KW-0472">Membrane</keyword>
<comment type="subcellular location">
    <subcellularLocation>
        <location evidence="6">Preautophagosomal structure membrane</location>
        <topology evidence="6">Peripheral membrane protein</topology>
    </subcellularLocation>
</comment>
<dbReference type="Pfam" id="PF04110">
    <property type="entry name" value="APG12"/>
    <property type="match status" value="2"/>
</dbReference>
<dbReference type="GO" id="GO:0034274">
    <property type="term" value="C:Atg12-Atg5-Atg16 complex"/>
    <property type="evidence" value="ECO:0007669"/>
    <property type="project" value="TreeGrafter"/>
</dbReference>
<keyword evidence="5 6" id="KW-0072">Autophagy</keyword>
<evidence type="ECO:0000256" key="7">
    <source>
        <dbReference type="SAM" id="MobiDB-lite"/>
    </source>
</evidence>
<dbReference type="EMBL" id="KI966418">
    <property type="protein sequence ID" value="EWC46406.1"/>
    <property type="molecule type" value="Genomic_DNA"/>
</dbReference>
<dbReference type="GO" id="GO:0015031">
    <property type="term" value="P:protein transport"/>
    <property type="evidence" value="ECO:0007669"/>
    <property type="project" value="UniProtKB-KW"/>
</dbReference>
<organism evidence="8 9">
    <name type="scientific">Drechslerella stenobrocha 248</name>
    <dbReference type="NCBI Taxonomy" id="1043628"/>
    <lineage>
        <taxon>Eukaryota</taxon>
        <taxon>Fungi</taxon>
        <taxon>Dikarya</taxon>
        <taxon>Ascomycota</taxon>
        <taxon>Pezizomycotina</taxon>
        <taxon>Orbiliomycetes</taxon>
        <taxon>Orbiliales</taxon>
        <taxon>Orbiliaceae</taxon>
        <taxon>Drechslerella</taxon>
    </lineage>
</organism>
<dbReference type="GO" id="GO:0000422">
    <property type="term" value="P:autophagy of mitochondrion"/>
    <property type="evidence" value="ECO:0007669"/>
    <property type="project" value="TreeGrafter"/>
</dbReference>
<dbReference type="GO" id="GO:0019776">
    <property type="term" value="F:Atg8-family ligase activity"/>
    <property type="evidence" value="ECO:0007669"/>
    <property type="project" value="TreeGrafter"/>
</dbReference>
<dbReference type="GO" id="GO:0000421">
    <property type="term" value="C:autophagosome membrane"/>
    <property type="evidence" value="ECO:0007669"/>
    <property type="project" value="TreeGrafter"/>
</dbReference>
<evidence type="ECO:0000256" key="1">
    <source>
        <dbReference type="ARBA" id="ARBA00007778"/>
    </source>
</evidence>